<dbReference type="InterPro" id="IPR034566">
    <property type="entry name" value="MTOPVIB_plant"/>
</dbReference>
<name>A0ABP0XZK1_9ROSI</name>
<dbReference type="Proteomes" id="UP001642487">
    <property type="component" value="Chromosome 11"/>
</dbReference>
<keyword evidence="2" id="KW-1185">Reference proteome</keyword>
<evidence type="ECO:0000313" key="2">
    <source>
        <dbReference type="Proteomes" id="UP001642487"/>
    </source>
</evidence>
<dbReference type="EMBL" id="OZ021745">
    <property type="protein sequence ID" value="CAK9312351.1"/>
    <property type="molecule type" value="Genomic_DNA"/>
</dbReference>
<protein>
    <recommendedName>
        <fullName evidence="3">Type 2 DNA topoisomerase 6 subunit B-like</fullName>
    </recommendedName>
</protein>
<accession>A0ABP0XZK1</accession>
<dbReference type="PANTHER" id="PTHR36722">
    <property type="entry name" value="TYPE 2 DNA TOPOISOMERASE 6 SUBUNIT B-LIKE"/>
    <property type="match status" value="1"/>
</dbReference>
<gene>
    <name evidence="1" type="ORF">CITCOLO1_LOCUS4037</name>
</gene>
<organism evidence="1 2">
    <name type="scientific">Citrullus colocynthis</name>
    <name type="common">colocynth</name>
    <dbReference type="NCBI Taxonomy" id="252529"/>
    <lineage>
        <taxon>Eukaryota</taxon>
        <taxon>Viridiplantae</taxon>
        <taxon>Streptophyta</taxon>
        <taxon>Embryophyta</taxon>
        <taxon>Tracheophyta</taxon>
        <taxon>Spermatophyta</taxon>
        <taxon>Magnoliopsida</taxon>
        <taxon>eudicotyledons</taxon>
        <taxon>Gunneridae</taxon>
        <taxon>Pentapetalae</taxon>
        <taxon>rosids</taxon>
        <taxon>fabids</taxon>
        <taxon>Cucurbitales</taxon>
        <taxon>Cucurbitaceae</taxon>
        <taxon>Benincaseae</taxon>
        <taxon>Citrullus</taxon>
    </lineage>
</organism>
<sequence length="621" mass="69305">MEFASLQDLYQHLISSAIRRCICSERLCRLSVLLQRSPASDPPLVCISISDTGIGSCIQEFQDLKCPVEGILAETWDGVVYVRTTNIFDTKISCYQLNLKENVSTRKPIWLPSNIKHGVKFSGTEVCLSVYESVDVLLAEMNCFFQKNIAMEVVADGQDIPGSRNDAVFLENLPASSSFTASTLDHLKLGLEDYVLKHGSSLTCDSCFPNRDDLRSGSGMVCEDKHKTTKLVVEAAVVISEISNSANNCFGARCSDTEVLCFKDFAPCSISEAFLKALTDIDWKRYGLTLECAIDQRSHALLKWGPTPLSFHIHIAVHCHHKTRFDKKLIRKAIELALDDFKNKYAGFLLSADTLKISMFAPDLAKAIAGLISYSNDMDFKKECLAILGLQPHQSEGEIVEETIKNKIISAIEVNDQRPQGIKEVAPLLFEDGRRKLQFVNDECYKGGFDPMDFSSTETGLPVNLVPAGIINRRPVPILRGWDSTIFKLLPISHCYWIGQPRWSTGGIGDGGEALCDGGALELEPLEWWFLLPPCLAFFLDREAEASLLCLQCFPLLAMQASKFEDQTRKAIITTSVKLLELIPLLIFSGNVGRNTERGKLVCLRLCQSKWELKRREKGRR</sequence>
<evidence type="ECO:0008006" key="3">
    <source>
        <dbReference type="Google" id="ProtNLM"/>
    </source>
</evidence>
<reference evidence="1 2" key="1">
    <citation type="submission" date="2024-03" db="EMBL/GenBank/DDBJ databases">
        <authorList>
            <person name="Gkanogiannis A."/>
            <person name="Becerra Lopez-Lavalle L."/>
        </authorList>
    </citation>
    <scope>NUCLEOTIDE SEQUENCE [LARGE SCALE GENOMIC DNA]</scope>
</reference>
<dbReference type="PANTHER" id="PTHR36722:SF1">
    <property type="entry name" value="TYPE 2 DNA TOPOISOMERASE 6 SUBUNIT B-LIKE"/>
    <property type="match status" value="1"/>
</dbReference>
<proteinExistence type="predicted"/>
<evidence type="ECO:0000313" key="1">
    <source>
        <dbReference type="EMBL" id="CAK9312351.1"/>
    </source>
</evidence>